<dbReference type="Pfam" id="PF25670">
    <property type="entry name" value="Phage_tail_C_2"/>
    <property type="match status" value="1"/>
</dbReference>
<dbReference type="EMBL" id="FORG01000001">
    <property type="protein sequence ID" value="SFI40093.1"/>
    <property type="molecule type" value="Genomic_DNA"/>
</dbReference>
<evidence type="ECO:0000313" key="5">
    <source>
        <dbReference type="EMBL" id="SFI40093.1"/>
    </source>
</evidence>
<dbReference type="PANTHER" id="PTHR35191:SF1">
    <property type="entry name" value="PROPHAGE SIDE TAIL FIBER PROTEIN HOMOLOG STFQ-RELATED"/>
    <property type="match status" value="1"/>
</dbReference>
<dbReference type="Proteomes" id="UP000224607">
    <property type="component" value="Unassembled WGS sequence"/>
</dbReference>
<dbReference type="STRING" id="351675.SAMN05421680_10197"/>
<reference evidence="6" key="2">
    <citation type="submission" date="2016-10" db="EMBL/GenBank/DDBJ databases">
        <authorList>
            <person name="Varghese N."/>
            <person name="Submissions S."/>
        </authorList>
    </citation>
    <scope>NUCLEOTIDE SEQUENCE [LARGE SCALE GENOMIC DNA]</scope>
    <source>
        <strain evidence="6">DSM 17908</strain>
    </source>
</reference>
<dbReference type="AlphaFoldDB" id="A0A1I3HWV6"/>
<dbReference type="RefSeq" id="WP_339355276.1">
    <property type="nucleotide sequence ID" value="NZ_CAWNQB010000056.1"/>
</dbReference>
<gene>
    <name evidence="5" type="ORF">SAMN05421680_10197</name>
    <name evidence="4" type="ORF">Xmau_02000</name>
</gene>
<keyword evidence="2" id="KW-0945">Host-virus interaction</keyword>
<evidence type="ECO:0000259" key="3">
    <source>
        <dbReference type="Pfam" id="PF25670"/>
    </source>
</evidence>
<comment type="subcellular location">
    <subcellularLocation>
        <location evidence="1">Virion</location>
    </subcellularLocation>
</comment>
<dbReference type="InterPro" id="IPR005068">
    <property type="entry name" value="Phage_lambda_Stf-r2"/>
</dbReference>
<organism evidence="5 6">
    <name type="scientific">Xenorhabdus mauleonii</name>
    <dbReference type="NCBI Taxonomy" id="351675"/>
    <lineage>
        <taxon>Bacteria</taxon>
        <taxon>Pseudomonadati</taxon>
        <taxon>Pseudomonadota</taxon>
        <taxon>Gammaproteobacteria</taxon>
        <taxon>Enterobacterales</taxon>
        <taxon>Morganellaceae</taxon>
        <taxon>Xenorhabdus</taxon>
    </lineage>
</organism>
<feature type="domain" description="Phage tail protein C-terminal" evidence="3">
    <location>
        <begin position="249"/>
        <end position="377"/>
    </location>
</feature>
<name>A0A1I3HWV6_9GAMM</name>
<reference evidence="4 7" key="3">
    <citation type="journal article" date="2017" name="Nat. Microbiol.">
        <title>Natural product diversity associated with the nematode symbionts Photorhabdus and Xenorhabdus.</title>
        <authorList>
            <person name="Tobias N.J."/>
            <person name="Wolff H."/>
            <person name="Djahanschiri B."/>
            <person name="Grundmann F."/>
            <person name="Kronenwerth M."/>
            <person name="Shi Y.M."/>
            <person name="Simonyi S."/>
            <person name="Grun P."/>
            <person name="Shapiro-Ilan D."/>
            <person name="Pidot S.J."/>
            <person name="Stinear T.P."/>
            <person name="Ebersberger I."/>
            <person name="Bode H.B."/>
        </authorList>
    </citation>
    <scope>NUCLEOTIDE SEQUENCE [LARGE SCALE GENOMIC DNA]</scope>
    <source>
        <strain evidence="4 7">DSM 17908</strain>
    </source>
</reference>
<evidence type="ECO:0000313" key="6">
    <source>
        <dbReference type="Proteomes" id="UP000198919"/>
    </source>
</evidence>
<evidence type="ECO:0000313" key="7">
    <source>
        <dbReference type="Proteomes" id="UP000224607"/>
    </source>
</evidence>
<dbReference type="GO" id="GO:0046718">
    <property type="term" value="P:symbiont entry into host cell"/>
    <property type="evidence" value="ECO:0007669"/>
    <property type="project" value="InterPro"/>
</dbReference>
<dbReference type="Proteomes" id="UP000198919">
    <property type="component" value="Unassembled WGS sequence"/>
</dbReference>
<dbReference type="GO" id="GO:0019062">
    <property type="term" value="P:virion attachment to host cell"/>
    <property type="evidence" value="ECO:0007669"/>
    <property type="project" value="InterPro"/>
</dbReference>
<dbReference type="PANTHER" id="PTHR35191">
    <property type="entry name" value="PROPHAGE SIDE TAIL FIBER PROTEIN HOMOLOG STFQ-RELATED"/>
    <property type="match status" value="1"/>
</dbReference>
<evidence type="ECO:0000256" key="2">
    <source>
        <dbReference type="ARBA" id="ARBA00022581"/>
    </source>
</evidence>
<evidence type="ECO:0000313" key="4">
    <source>
        <dbReference type="EMBL" id="PHM40245.1"/>
    </source>
</evidence>
<keyword evidence="7" id="KW-1185">Reference proteome</keyword>
<reference evidence="5" key="1">
    <citation type="submission" date="2016-10" db="EMBL/GenBank/DDBJ databases">
        <authorList>
            <person name="de Groot N.N."/>
        </authorList>
    </citation>
    <scope>NUCLEOTIDE SEQUENCE [LARGE SCALE GENOMIC DNA]</scope>
    <source>
        <strain evidence="5">DSM 17908</strain>
    </source>
</reference>
<dbReference type="Pfam" id="PF03406">
    <property type="entry name" value="Phage_fiber_2"/>
    <property type="match status" value="1"/>
</dbReference>
<dbReference type="EMBL" id="NITY01000006">
    <property type="protein sequence ID" value="PHM40245.1"/>
    <property type="molecule type" value="Genomic_DNA"/>
</dbReference>
<evidence type="ECO:0000256" key="1">
    <source>
        <dbReference type="ARBA" id="ARBA00004328"/>
    </source>
</evidence>
<accession>A0A1I3HWV6</accession>
<proteinExistence type="predicted"/>
<protein>
    <submittedName>
        <fullName evidence="5">Phage tail fibre repeat-containing protein</fullName>
    </submittedName>
    <submittedName>
        <fullName evidence="4">Tail protein</fullName>
    </submittedName>
</protein>
<sequence length="381" mass="41002">MQDKKPDAPVSEDSKLAIVATPEYVNEKIEEHAKSRNHPNATLQDKGFVVLSNDVGSGSETMAATPKAVKTAYDLANAANNNASDRVPIGRKVNGYTLSTDITLKAEDIGAYTKAETDAHIGEVNALAATANQNAINANTNAENRLSKVQNGADIPDKLAFVNNIGLGDAAIQHQVPNFASVMVTGSEWRNFLIRHDSGLDVNFGSHGDTGYVVLQPLNPETGKRDTVSNFVFEKGVDGNVLALGYNGNVTIGHDGNLKPRSPTIQIYSSGIFTTNAQSEGAIVERLSKGTYLIKEVMGFSNDGTIGSIEIPRCQNDLPLIWIDHEVLPNGSIKLMTYHREHSDAPIFARNVREGYADGDLIDIPEGRFVSVRVQMSSAKG</sequence>
<dbReference type="InterPro" id="IPR058008">
    <property type="entry name" value="Gp26_C"/>
</dbReference>
<dbReference type="InterPro" id="IPR051934">
    <property type="entry name" value="Phage_Tail_Fiber_Structural"/>
</dbReference>